<dbReference type="InterPro" id="IPR008727">
    <property type="entry name" value="PAAR_motif"/>
</dbReference>
<evidence type="ECO:0000313" key="3">
    <source>
        <dbReference type="Proteomes" id="UP000196435"/>
    </source>
</evidence>
<evidence type="ECO:0000313" key="4">
    <source>
        <dbReference type="Proteomes" id="UP000224871"/>
    </source>
</evidence>
<name>A0A1N6MRA7_9GAMM</name>
<organism evidence="2 3">
    <name type="scientific">Xenorhabdus innexi</name>
    <dbReference type="NCBI Taxonomy" id="290109"/>
    <lineage>
        <taxon>Bacteria</taxon>
        <taxon>Pseudomonadati</taxon>
        <taxon>Pseudomonadota</taxon>
        <taxon>Gammaproteobacteria</taxon>
        <taxon>Enterobacterales</taxon>
        <taxon>Morganellaceae</taxon>
        <taxon>Xenorhabdus</taxon>
    </lineage>
</organism>
<dbReference type="Proteomes" id="UP000224871">
    <property type="component" value="Unassembled WGS sequence"/>
</dbReference>
<accession>A0A1N6MRA7</accession>
<dbReference type="AlphaFoldDB" id="A0A1N6MRA7"/>
<reference evidence="1 4" key="3">
    <citation type="journal article" date="2017" name="Nat. Microbiol.">
        <title>Natural product diversity associated with the nematode symbionts Photorhabdus and Xenorhabdus.</title>
        <authorList>
            <person name="Tobias N.J."/>
            <person name="Wolff H."/>
            <person name="Djahanschiri B."/>
            <person name="Grundmann F."/>
            <person name="Kronenwerth M."/>
            <person name="Shi Y.M."/>
            <person name="Simonyi S."/>
            <person name="Grun P."/>
            <person name="Shapiro-Ilan D."/>
            <person name="Pidot S.J."/>
            <person name="Stinear T.P."/>
            <person name="Ebersberger I."/>
            <person name="Bode H.B."/>
        </authorList>
    </citation>
    <scope>NUCLEOTIDE SEQUENCE [LARGE SCALE GENOMIC DNA]</scope>
    <source>
        <strain evidence="1 4">DSM 16336</strain>
    </source>
</reference>
<proteinExistence type="predicted"/>
<dbReference type="Pfam" id="PF05488">
    <property type="entry name" value="PAAR_motif"/>
    <property type="match status" value="1"/>
</dbReference>
<dbReference type="CDD" id="cd14744">
    <property type="entry name" value="PAAR_CT_2"/>
    <property type="match status" value="1"/>
</dbReference>
<keyword evidence="4" id="KW-1185">Reference proteome</keyword>
<gene>
    <name evidence="1" type="ORF">Xinn_04132</name>
    <name evidence="2" type="ORF">XIS1_1140001</name>
</gene>
<dbReference type="EMBL" id="FTLG01000018">
    <property type="protein sequence ID" value="SIP71383.1"/>
    <property type="molecule type" value="Genomic_DNA"/>
</dbReference>
<evidence type="ECO:0000313" key="2">
    <source>
        <dbReference type="EMBL" id="SIP71383.1"/>
    </source>
</evidence>
<dbReference type="OrthoDB" id="9204728at2"/>
<dbReference type="RefSeq" id="WP_086954786.1">
    <property type="nucleotide sequence ID" value="NZ_CAWRBJ010000001.1"/>
</dbReference>
<dbReference type="EMBL" id="NIBU01000171">
    <property type="protein sequence ID" value="PHM22916.1"/>
    <property type="molecule type" value="Genomic_DNA"/>
</dbReference>
<evidence type="ECO:0000313" key="1">
    <source>
        <dbReference type="EMBL" id="PHM22916.1"/>
    </source>
</evidence>
<reference evidence="3" key="2">
    <citation type="submission" date="2016-12" db="EMBL/GenBank/DDBJ databases">
        <authorList>
            <person name="Gaudriault S."/>
        </authorList>
    </citation>
    <scope>NUCLEOTIDE SEQUENCE [LARGE SCALE GENOMIC DNA]</scope>
    <source>
        <strain evidence="3">HGB1681 (deposited as PTA-6826 in the American Type Culture Collection)</strain>
    </source>
</reference>
<protein>
    <submittedName>
        <fullName evidence="1">Paar domain protein</fullName>
    </submittedName>
    <submittedName>
        <fullName evidence="2">Putative lipoprotein</fullName>
    </submittedName>
</protein>
<sequence length="91" mass="9429">MAIGYFLVIGDKTTCGGAILTGSSTVTFYGKPSALEGSEVSCGRYAGKYRIIGGVGGFINYQQKMAGTLDSRSSCPCQAGLINSIPDSYAK</sequence>
<reference evidence="2" key="1">
    <citation type="submission" date="2016-12" db="EMBL/GenBank/DDBJ databases">
        <authorList>
            <person name="Song W.-J."/>
            <person name="Kurnit D.M."/>
        </authorList>
    </citation>
    <scope>NUCLEOTIDE SEQUENCE [LARGE SCALE GENOMIC DNA]</scope>
    <source>
        <strain evidence="2">HGB1681</strain>
    </source>
</reference>
<keyword evidence="2" id="KW-0449">Lipoprotein</keyword>
<dbReference type="Proteomes" id="UP000196435">
    <property type="component" value="Unassembled WGS sequence"/>
</dbReference>